<evidence type="ECO:0000256" key="6">
    <source>
        <dbReference type="SAM" id="MobiDB-lite"/>
    </source>
</evidence>
<evidence type="ECO:0000256" key="7">
    <source>
        <dbReference type="SAM" id="Phobius"/>
    </source>
</evidence>
<dbReference type="InterPro" id="IPR004254">
    <property type="entry name" value="AdipoR/HlyIII-related"/>
</dbReference>
<keyword evidence="5" id="KW-0479">Metal-binding</keyword>
<dbReference type="PANTHER" id="PTHR20855:SF3">
    <property type="entry name" value="LD03007P"/>
    <property type="match status" value="1"/>
</dbReference>
<dbReference type="STRING" id="1184609.KILIM_003_00090"/>
<feature type="transmembrane region" description="Helical" evidence="7">
    <location>
        <begin position="58"/>
        <end position="78"/>
    </location>
</feature>
<dbReference type="GO" id="GO:0046872">
    <property type="term" value="F:metal ion binding"/>
    <property type="evidence" value="ECO:0007669"/>
    <property type="project" value="UniProtKB-KW"/>
</dbReference>
<feature type="binding site" evidence="5">
    <location>
        <position position="105"/>
    </location>
    <ligand>
        <name>Zn(2+)</name>
        <dbReference type="ChEBI" id="CHEBI:29105"/>
    </ligand>
</feature>
<reference evidence="8 9" key="1">
    <citation type="submission" date="2012-08" db="EMBL/GenBank/DDBJ databases">
        <title>Whole genome shotgun sequence of Kineosphaera limosa NBRC 100340.</title>
        <authorList>
            <person name="Yoshida I."/>
            <person name="Isaki S."/>
            <person name="Hosoyama A."/>
            <person name="Tsuchikane K."/>
            <person name="Katsumata H."/>
            <person name="Ando Y."/>
            <person name="Ohji S."/>
            <person name="Hamada M."/>
            <person name="Tamura T."/>
            <person name="Yamazoe A."/>
            <person name="Yamazaki S."/>
            <person name="Fujita N."/>
        </authorList>
    </citation>
    <scope>NUCLEOTIDE SEQUENCE [LARGE SCALE GENOMIC DNA]</scope>
    <source>
        <strain evidence="8 9">NBRC 100340</strain>
    </source>
</reference>
<accession>K6WPN1</accession>
<keyword evidence="3 7" id="KW-1133">Transmembrane helix</keyword>
<feature type="binding site" evidence="5">
    <location>
        <position position="238"/>
    </location>
    <ligand>
        <name>Zn(2+)</name>
        <dbReference type="ChEBI" id="CHEBI:29105"/>
    </ligand>
</feature>
<protein>
    <recommendedName>
        <fullName evidence="10">Hemolysin</fullName>
    </recommendedName>
</protein>
<dbReference type="Proteomes" id="UP000008366">
    <property type="component" value="Unassembled WGS sequence"/>
</dbReference>
<feature type="transmembrane region" description="Helical" evidence="7">
    <location>
        <begin position="236"/>
        <end position="257"/>
    </location>
</feature>
<keyword evidence="4 7" id="KW-0472">Membrane</keyword>
<evidence type="ECO:0000256" key="5">
    <source>
        <dbReference type="PIRSR" id="PIRSR604254-1"/>
    </source>
</evidence>
<feature type="binding site" evidence="5">
    <location>
        <position position="234"/>
    </location>
    <ligand>
        <name>Zn(2+)</name>
        <dbReference type="ChEBI" id="CHEBI:29105"/>
    </ligand>
</feature>
<keyword evidence="2 7" id="KW-0812">Transmembrane</keyword>
<evidence type="ECO:0000256" key="4">
    <source>
        <dbReference type="ARBA" id="ARBA00023136"/>
    </source>
</evidence>
<dbReference type="EMBL" id="BAHD01000003">
    <property type="protein sequence ID" value="GAB94087.1"/>
    <property type="molecule type" value="Genomic_DNA"/>
</dbReference>
<gene>
    <name evidence="8" type="ORF">KILIM_003_00090</name>
</gene>
<sequence length="259" mass="28120">MISRPTRRSEPNPTAAPAEGMRSHAEATVEDLRDGRFGDALDNAGHIVDAVKPHLRGWLHAGTFPLVLLSGLALVAATPTQRGRIGMAIFVATACLLFGTSALYHRGRWRPGAHKLLKRLDHANIFLIIAGTYSAFALTLLPPGQARTLLAIMWIAALGGVLFKVFWVSAPRWLSTPIYIALGWVAVFYIEPFYAAGGALVLALIILGGVLYTLGGVVYALRRPDPWPRWFGFHEIFHSLTIAAFAAHFVAAAILALRP</sequence>
<comment type="caution">
    <text evidence="8">The sequence shown here is derived from an EMBL/GenBank/DDBJ whole genome shotgun (WGS) entry which is preliminary data.</text>
</comment>
<dbReference type="AlphaFoldDB" id="K6WPN1"/>
<dbReference type="GO" id="GO:0016020">
    <property type="term" value="C:membrane"/>
    <property type="evidence" value="ECO:0007669"/>
    <property type="project" value="UniProtKB-SubCell"/>
</dbReference>
<evidence type="ECO:0000313" key="8">
    <source>
        <dbReference type="EMBL" id="GAB94087.1"/>
    </source>
</evidence>
<comment type="subcellular location">
    <subcellularLocation>
        <location evidence="1">Membrane</location>
        <topology evidence="1">Multi-pass membrane protein</topology>
    </subcellularLocation>
</comment>
<feature type="transmembrane region" description="Helical" evidence="7">
    <location>
        <begin position="148"/>
        <end position="167"/>
    </location>
</feature>
<dbReference type="PANTHER" id="PTHR20855">
    <property type="entry name" value="ADIPOR/PROGESTIN RECEPTOR-RELATED"/>
    <property type="match status" value="1"/>
</dbReference>
<evidence type="ECO:0000313" key="9">
    <source>
        <dbReference type="Proteomes" id="UP000008366"/>
    </source>
</evidence>
<dbReference type="RefSeq" id="WP_006590620.1">
    <property type="nucleotide sequence ID" value="NZ_BAHD01000003.1"/>
</dbReference>
<evidence type="ECO:0000256" key="1">
    <source>
        <dbReference type="ARBA" id="ARBA00004141"/>
    </source>
</evidence>
<feature type="region of interest" description="Disordered" evidence="6">
    <location>
        <begin position="1"/>
        <end position="24"/>
    </location>
</feature>
<name>K6WPN1_9MICO</name>
<feature type="transmembrane region" description="Helical" evidence="7">
    <location>
        <begin position="124"/>
        <end position="141"/>
    </location>
</feature>
<evidence type="ECO:0000256" key="2">
    <source>
        <dbReference type="ARBA" id="ARBA00022692"/>
    </source>
</evidence>
<organism evidence="8 9">
    <name type="scientific">Kineosphaera limosa NBRC 100340</name>
    <dbReference type="NCBI Taxonomy" id="1184609"/>
    <lineage>
        <taxon>Bacteria</taxon>
        <taxon>Bacillati</taxon>
        <taxon>Actinomycetota</taxon>
        <taxon>Actinomycetes</taxon>
        <taxon>Micrococcales</taxon>
        <taxon>Dermatophilaceae</taxon>
        <taxon>Kineosphaera</taxon>
    </lineage>
</organism>
<dbReference type="eggNOG" id="COG1272">
    <property type="taxonomic scope" value="Bacteria"/>
</dbReference>
<keyword evidence="5" id="KW-0862">Zinc</keyword>
<dbReference type="Pfam" id="PF03006">
    <property type="entry name" value="HlyIII"/>
    <property type="match status" value="1"/>
</dbReference>
<proteinExistence type="predicted"/>
<feature type="transmembrane region" description="Helical" evidence="7">
    <location>
        <begin position="173"/>
        <end position="190"/>
    </location>
</feature>
<evidence type="ECO:0000256" key="3">
    <source>
        <dbReference type="ARBA" id="ARBA00022989"/>
    </source>
</evidence>
<keyword evidence="9" id="KW-1185">Reference proteome</keyword>
<feature type="transmembrane region" description="Helical" evidence="7">
    <location>
        <begin position="197"/>
        <end position="221"/>
    </location>
</feature>
<evidence type="ECO:0008006" key="10">
    <source>
        <dbReference type="Google" id="ProtNLM"/>
    </source>
</evidence>
<feature type="transmembrane region" description="Helical" evidence="7">
    <location>
        <begin position="85"/>
        <end position="104"/>
    </location>
</feature>